<feature type="compositionally biased region" description="Acidic residues" evidence="1">
    <location>
        <begin position="139"/>
        <end position="149"/>
    </location>
</feature>
<name>T1K4B6_TETUR</name>
<dbReference type="Proteomes" id="UP000015104">
    <property type="component" value="Unassembled WGS sequence"/>
</dbReference>
<evidence type="ECO:0000313" key="3">
    <source>
        <dbReference type="Proteomes" id="UP000015104"/>
    </source>
</evidence>
<feature type="region of interest" description="Disordered" evidence="1">
    <location>
        <begin position="118"/>
        <end position="149"/>
    </location>
</feature>
<evidence type="ECO:0000256" key="1">
    <source>
        <dbReference type="SAM" id="MobiDB-lite"/>
    </source>
</evidence>
<proteinExistence type="predicted"/>
<keyword evidence="3" id="KW-1185">Reference proteome</keyword>
<evidence type="ECO:0000313" key="2">
    <source>
        <dbReference type="EnsemblMetazoa" id="tetur05g02020.1"/>
    </source>
</evidence>
<protein>
    <submittedName>
        <fullName evidence="2">Uncharacterized protein</fullName>
    </submittedName>
</protein>
<reference evidence="2" key="2">
    <citation type="submission" date="2015-06" db="UniProtKB">
        <authorList>
            <consortium name="EnsemblMetazoa"/>
        </authorList>
    </citation>
    <scope>IDENTIFICATION</scope>
</reference>
<feature type="compositionally biased region" description="Basic residues" evidence="1">
    <location>
        <begin position="1"/>
        <end position="10"/>
    </location>
</feature>
<dbReference type="EnsemblMetazoa" id="tetur05g02020.1">
    <property type="protein sequence ID" value="tetur05g02020.1"/>
    <property type="gene ID" value="tetur05g02020"/>
</dbReference>
<dbReference type="AlphaFoldDB" id="T1K4B6"/>
<dbReference type="EMBL" id="CAEY01001566">
    <property type="status" value="NOT_ANNOTATED_CDS"/>
    <property type="molecule type" value="Genomic_DNA"/>
</dbReference>
<feature type="compositionally biased region" description="Low complexity" evidence="1">
    <location>
        <begin position="118"/>
        <end position="138"/>
    </location>
</feature>
<dbReference type="HOGENOM" id="CLU_1752053_0_0_1"/>
<accession>T1K4B6</accession>
<feature type="region of interest" description="Disordered" evidence="1">
    <location>
        <begin position="1"/>
        <end position="20"/>
    </location>
</feature>
<reference evidence="3" key="1">
    <citation type="submission" date="2011-08" db="EMBL/GenBank/DDBJ databases">
        <authorList>
            <person name="Rombauts S."/>
        </authorList>
    </citation>
    <scope>NUCLEOTIDE SEQUENCE</scope>
    <source>
        <strain evidence="3">London</strain>
    </source>
</reference>
<organism evidence="2 3">
    <name type="scientific">Tetranychus urticae</name>
    <name type="common">Two-spotted spider mite</name>
    <dbReference type="NCBI Taxonomy" id="32264"/>
    <lineage>
        <taxon>Eukaryota</taxon>
        <taxon>Metazoa</taxon>
        <taxon>Ecdysozoa</taxon>
        <taxon>Arthropoda</taxon>
        <taxon>Chelicerata</taxon>
        <taxon>Arachnida</taxon>
        <taxon>Acari</taxon>
        <taxon>Acariformes</taxon>
        <taxon>Trombidiformes</taxon>
        <taxon>Prostigmata</taxon>
        <taxon>Eleutherengona</taxon>
        <taxon>Raphignathae</taxon>
        <taxon>Tetranychoidea</taxon>
        <taxon>Tetranychidae</taxon>
        <taxon>Tetranychus</taxon>
    </lineage>
</organism>
<sequence>MDPGKTRKVTPRASSNREKANLPVKNLIKNGVIDRQKVYYILKNPEEPKCKVTISALLKQYNEHKRKALNVSRNTHFDGSIVKNLDLLIEGDVEFHQLPQEFRQNLFLENLTGHGANSCSSVSSSSNSSPSTVTLVDDSSSDESVEIIE</sequence>